<organism evidence="1 3">
    <name type="scientific">Medicago truncatula</name>
    <name type="common">Barrel medic</name>
    <name type="synonym">Medicago tribuloides</name>
    <dbReference type="NCBI Taxonomy" id="3880"/>
    <lineage>
        <taxon>Eukaryota</taxon>
        <taxon>Viridiplantae</taxon>
        <taxon>Streptophyta</taxon>
        <taxon>Embryophyta</taxon>
        <taxon>Tracheophyta</taxon>
        <taxon>Spermatophyta</taxon>
        <taxon>Magnoliopsida</taxon>
        <taxon>eudicotyledons</taxon>
        <taxon>Gunneridae</taxon>
        <taxon>Pentapetalae</taxon>
        <taxon>rosids</taxon>
        <taxon>fabids</taxon>
        <taxon>Fabales</taxon>
        <taxon>Fabaceae</taxon>
        <taxon>Papilionoideae</taxon>
        <taxon>50 kb inversion clade</taxon>
        <taxon>NPAAA clade</taxon>
        <taxon>Hologalegina</taxon>
        <taxon>IRL clade</taxon>
        <taxon>Trifolieae</taxon>
        <taxon>Medicago</taxon>
    </lineage>
</organism>
<dbReference type="EnsemblPlants" id="KEH35079">
    <property type="protein sequence ID" value="KEH35079"/>
    <property type="gene ID" value="MTR_3g078480"/>
</dbReference>
<accession>A0A072UZ50</accession>
<evidence type="ECO:0000313" key="1">
    <source>
        <dbReference type="EMBL" id="KEH35079.1"/>
    </source>
</evidence>
<dbReference type="HOGENOM" id="CLU_2964313_0_0_1"/>
<evidence type="ECO:0000313" key="2">
    <source>
        <dbReference type="EnsemblPlants" id="KEH35079"/>
    </source>
</evidence>
<reference evidence="1 3" key="2">
    <citation type="journal article" date="2014" name="BMC Genomics">
        <title>An improved genome release (version Mt4.0) for the model legume Medicago truncatula.</title>
        <authorList>
            <person name="Tang H."/>
            <person name="Krishnakumar V."/>
            <person name="Bidwell S."/>
            <person name="Rosen B."/>
            <person name="Chan A."/>
            <person name="Zhou S."/>
            <person name="Gentzbittel L."/>
            <person name="Childs K.L."/>
            <person name="Yandell M."/>
            <person name="Gundlach H."/>
            <person name="Mayer K.F."/>
            <person name="Schwartz D.C."/>
            <person name="Town C.D."/>
        </authorList>
    </citation>
    <scope>GENOME REANNOTATION</scope>
    <source>
        <strain evidence="1">A17</strain>
        <strain evidence="2 3">cv. Jemalong A17</strain>
    </source>
</reference>
<evidence type="ECO:0000313" key="3">
    <source>
        <dbReference type="Proteomes" id="UP000002051"/>
    </source>
</evidence>
<protein>
    <submittedName>
        <fullName evidence="1 2">Uncharacterized protein</fullName>
    </submittedName>
</protein>
<proteinExistence type="predicted"/>
<reference evidence="2" key="3">
    <citation type="submission" date="2015-04" db="UniProtKB">
        <authorList>
            <consortium name="EnsemblPlants"/>
        </authorList>
    </citation>
    <scope>IDENTIFICATION</scope>
    <source>
        <strain evidence="2">cv. Jemalong A17</strain>
    </source>
</reference>
<name>A0A072UZ50_MEDTR</name>
<sequence>MVSELVEFKGRLNLFTHQAQRVSAGREGDVLGKIQVSHQIDKTLEKSKKYRETFIKLII</sequence>
<dbReference type="Proteomes" id="UP000002051">
    <property type="component" value="Chromosome 3"/>
</dbReference>
<dbReference type="EMBL" id="CM001219">
    <property type="protein sequence ID" value="KEH35079.1"/>
    <property type="molecule type" value="Genomic_DNA"/>
</dbReference>
<keyword evidence="3" id="KW-1185">Reference proteome</keyword>
<gene>
    <name evidence="1" type="ordered locus">MTR_3g078480</name>
</gene>
<dbReference type="AlphaFoldDB" id="A0A072UZ50"/>
<reference evidence="1 3" key="1">
    <citation type="journal article" date="2011" name="Nature">
        <title>The Medicago genome provides insight into the evolution of rhizobial symbioses.</title>
        <authorList>
            <person name="Young N.D."/>
            <person name="Debelle F."/>
            <person name="Oldroyd G.E."/>
            <person name="Geurts R."/>
            <person name="Cannon S.B."/>
            <person name="Udvardi M.K."/>
            <person name="Benedito V.A."/>
            <person name="Mayer K.F."/>
            <person name="Gouzy J."/>
            <person name="Schoof H."/>
            <person name="Van de Peer Y."/>
            <person name="Proost S."/>
            <person name="Cook D.R."/>
            <person name="Meyers B.C."/>
            <person name="Spannagl M."/>
            <person name="Cheung F."/>
            <person name="De Mita S."/>
            <person name="Krishnakumar V."/>
            <person name="Gundlach H."/>
            <person name="Zhou S."/>
            <person name="Mudge J."/>
            <person name="Bharti A.K."/>
            <person name="Murray J.D."/>
            <person name="Naoumkina M.A."/>
            <person name="Rosen B."/>
            <person name="Silverstein K.A."/>
            <person name="Tang H."/>
            <person name="Rombauts S."/>
            <person name="Zhao P.X."/>
            <person name="Zhou P."/>
            <person name="Barbe V."/>
            <person name="Bardou P."/>
            <person name="Bechner M."/>
            <person name="Bellec A."/>
            <person name="Berger A."/>
            <person name="Berges H."/>
            <person name="Bidwell S."/>
            <person name="Bisseling T."/>
            <person name="Choisne N."/>
            <person name="Couloux A."/>
            <person name="Denny R."/>
            <person name="Deshpande S."/>
            <person name="Dai X."/>
            <person name="Doyle J.J."/>
            <person name="Dudez A.M."/>
            <person name="Farmer A.D."/>
            <person name="Fouteau S."/>
            <person name="Franken C."/>
            <person name="Gibelin C."/>
            <person name="Gish J."/>
            <person name="Goldstein S."/>
            <person name="Gonzalez A.J."/>
            <person name="Green P.J."/>
            <person name="Hallab A."/>
            <person name="Hartog M."/>
            <person name="Hua A."/>
            <person name="Humphray S.J."/>
            <person name="Jeong D.H."/>
            <person name="Jing Y."/>
            <person name="Jocker A."/>
            <person name="Kenton S.M."/>
            <person name="Kim D.J."/>
            <person name="Klee K."/>
            <person name="Lai H."/>
            <person name="Lang C."/>
            <person name="Lin S."/>
            <person name="Macmil S.L."/>
            <person name="Magdelenat G."/>
            <person name="Matthews L."/>
            <person name="McCorrison J."/>
            <person name="Monaghan E.L."/>
            <person name="Mun J.H."/>
            <person name="Najar F.Z."/>
            <person name="Nicholson C."/>
            <person name="Noirot C."/>
            <person name="O'Bleness M."/>
            <person name="Paule C.R."/>
            <person name="Poulain J."/>
            <person name="Prion F."/>
            <person name="Qin B."/>
            <person name="Qu C."/>
            <person name="Retzel E.F."/>
            <person name="Riddle C."/>
            <person name="Sallet E."/>
            <person name="Samain S."/>
            <person name="Samson N."/>
            <person name="Sanders I."/>
            <person name="Saurat O."/>
            <person name="Scarpelli C."/>
            <person name="Schiex T."/>
            <person name="Segurens B."/>
            <person name="Severin A.J."/>
            <person name="Sherrier D.J."/>
            <person name="Shi R."/>
            <person name="Sims S."/>
            <person name="Singer S.R."/>
            <person name="Sinharoy S."/>
            <person name="Sterck L."/>
            <person name="Viollet A."/>
            <person name="Wang B.B."/>
            <person name="Wang K."/>
            <person name="Wang M."/>
            <person name="Wang X."/>
            <person name="Warfsmann J."/>
            <person name="Weissenbach J."/>
            <person name="White D.D."/>
            <person name="White J.D."/>
            <person name="Wiley G.B."/>
            <person name="Wincker P."/>
            <person name="Xing Y."/>
            <person name="Yang L."/>
            <person name="Yao Z."/>
            <person name="Ying F."/>
            <person name="Zhai J."/>
            <person name="Zhou L."/>
            <person name="Zuber A."/>
            <person name="Denarie J."/>
            <person name="Dixon R.A."/>
            <person name="May G.D."/>
            <person name="Schwartz D.C."/>
            <person name="Rogers J."/>
            <person name="Quetier F."/>
            <person name="Town C.D."/>
            <person name="Roe B.A."/>
        </authorList>
    </citation>
    <scope>NUCLEOTIDE SEQUENCE [LARGE SCALE GENOMIC DNA]</scope>
    <source>
        <strain evidence="1">A17</strain>
        <strain evidence="2 3">cv. Jemalong A17</strain>
    </source>
</reference>